<dbReference type="EMBL" id="FOPC01000008">
    <property type="protein sequence ID" value="SFG78068.1"/>
    <property type="molecule type" value="Genomic_DNA"/>
</dbReference>
<evidence type="ECO:0000313" key="3">
    <source>
        <dbReference type="Proteomes" id="UP000199642"/>
    </source>
</evidence>
<feature type="transmembrane region" description="Helical" evidence="1">
    <location>
        <begin position="7"/>
        <end position="23"/>
    </location>
</feature>
<protein>
    <submittedName>
        <fullName evidence="2">Uncharacterized protein</fullName>
    </submittedName>
</protein>
<organism evidence="2 3">
    <name type="scientific">Algoriphagus hitonicola</name>
    <dbReference type="NCBI Taxonomy" id="435880"/>
    <lineage>
        <taxon>Bacteria</taxon>
        <taxon>Pseudomonadati</taxon>
        <taxon>Bacteroidota</taxon>
        <taxon>Cytophagia</taxon>
        <taxon>Cytophagales</taxon>
        <taxon>Cyclobacteriaceae</taxon>
        <taxon>Algoriphagus</taxon>
    </lineage>
</organism>
<keyword evidence="1" id="KW-0472">Membrane</keyword>
<evidence type="ECO:0000256" key="1">
    <source>
        <dbReference type="SAM" id="Phobius"/>
    </source>
</evidence>
<accession>A0A1I2UM12</accession>
<evidence type="ECO:0000313" key="2">
    <source>
        <dbReference type="EMBL" id="SFG78068.1"/>
    </source>
</evidence>
<sequence length="84" mass="9618">MGNVKKWELFSGFLAIGVIYSGFFFKSIMISLIVLSFGVLIQIYIFYLYKRNSLVDDYFKKKFGALLAGLLLVGLFLLKNTITF</sequence>
<keyword evidence="1" id="KW-0812">Transmembrane</keyword>
<feature type="transmembrane region" description="Helical" evidence="1">
    <location>
        <begin position="29"/>
        <end position="49"/>
    </location>
</feature>
<proteinExistence type="predicted"/>
<name>A0A1I2UM12_9BACT</name>
<reference evidence="3" key="1">
    <citation type="submission" date="2016-10" db="EMBL/GenBank/DDBJ databases">
        <authorList>
            <person name="Varghese N."/>
            <person name="Submissions S."/>
        </authorList>
    </citation>
    <scope>NUCLEOTIDE SEQUENCE [LARGE SCALE GENOMIC DNA]</scope>
    <source>
        <strain evidence="3">DSM 19315</strain>
    </source>
</reference>
<keyword evidence="3" id="KW-1185">Reference proteome</keyword>
<dbReference type="Proteomes" id="UP000199642">
    <property type="component" value="Unassembled WGS sequence"/>
</dbReference>
<gene>
    <name evidence="2" type="ORF">SAMN04487988_10819</name>
</gene>
<keyword evidence="1" id="KW-1133">Transmembrane helix</keyword>
<feature type="transmembrane region" description="Helical" evidence="1">
    <location>
        <begin position="61"/>
        <end position="78"/>
    </location>
</feature>
<dbReference type="AlphaFoldDB" id="A0A1I2UM12"/>